<evidence type="ECO:0000313" key="2">
    <source>
        <dbReference type="Proteomes" id="UP000002039"/>
    </source>
</evidence>
<gene>
    <name evidence="1" type="ORF">BDCG_17835</name>
</gene>
<organism evidence="1 2">
    <name type="scientific">Ajellomyces dermatitidis (strain ER-3 / ATCC MYA-2586)</name>
    <name type="common">Blastomyces dermatitidis</name>
    <dbReference type="NCBI Taxonomy" id="559297"/>
    <lineage>
        <taxon>Eukaryota</taxon>
        <taxon>Fungi</taxon>
        <taxon>Dikarya</taxon>
        <taxon>Ascomycota</taxon>
        <taxon>Pezizomycotina</taxon>
        <taxon>Eurotiomycetes</taxon>
        <taxon>Eurotiomycetidae</taxon>
        <taxon>Onygenales</taxon>
        <taxon>Ajellomycetaceae</taxon>
        <taxon>Blastomyces</taxon>
    </lineage>
</organism>
<reference evidence="2" key="1">
    <citation type="journal article" date="2015" name="PLoS Genet.">
        <title>The dynamic genome and transcriptome of the human fungal pathogen Blastomyces and close relative Emmonsia.</title>
        <authorList>
            <person name="Munoz J.F."/>
            <person name="Gauthier G.M."/>
            <person name="Desjardins C.A."/>
            <person name="Gallo J.E."/>
            <person name="Holder J."/>
            <person name="Sullivan T.D."/>
            <person name="Marty A.J."/>
            <person name="Carmen J.C."/>
            <person name="Chen Z."/>
            <person name="Ding L."/>
            <person name="Gujja S."/>
            <person name="Magrini V."/>
            <person name="Misas E."/>
            <person name="Mitreva M."/>
            <person name="Priest M."/>
            <person name="Saif S."/>
            <person name="Whiston E.A."/>
            <person name="Young S."/>
            <person name="Zeng Q."/>
            <person name="Goldman W.E."/>
            <person name="Mardis E.R."/>
            <person name="Taylor J.W."/>
            <person name="McEwen J.G."/>
            <person name="Clay O.K."/>
            <person name="Klein B.S."/>
            <person name="Cuomo C.A."/>
        </authorList>
    </citation>
    <scope>NUCLEOTIDE SEQUENCE [LARGE SCALE GENOMIC DNA]</scope>
    <source>
        <strain evidence="2">ER-3 / ATCC MYA-2586</strain>
    </source>
</reference>
<dbReference type="Proteomes" id="UP000002039">
    <property type="component" value="Unassembled WGS sequence"/>
</dbReference>
<proteinExistence type="predicted"/>
<dbReference type="EMBL" id="EQ999984">
    <property type="protein sequence ID" value="OAT02921.1"/>
    <property type="molecule type" value="Genomic_DNA"/>
</dbReference>
<evidence type="ECO:0000313" key="1">
    <source>
        <dbReference type="EMBL" id="OAT02921.1"/>
    </source>
</evidence>
<accession>A0ABX2W0K9</accession>
<protein>
    <submittedName>
        <fullName evidence="1">Uncharacterized protein</fullName>
    </submittedName>
</protein>
<keyword evidence="2" id="KW-1185">Reference proteome</keyword>
<dbReference type="RefSeq" id="XP_045282648.1">
    <property type="nucleotide sequence ID" value="XM_045426888.1"/>
</dbReference>
<name>A0ABX2W0K9_AJEDR</name>
<dbReference type="GeneID" id="69032727"/>
<sequence>MWWRTRWSFGAEEYTHVRSGRGSAIENGRGSERTCNLWSVMIGVAAEDLQSRMAEDRQSRMAEDLQSRMAEDLSVRGICGV</sequence>